<name>A0ABT9HRP3_9SPHN</name>
<dbReference type="RefSeq" id="WP_278328143.1">
    <property type="nucleotide sequence ID" value="NZ_JAVAIM010000001.1"/>
</dbReference>
<reference evidence="2 3" key="1">
    <citation type="submission" date="2023-08" db="EMBL/GenBank/DDBJ databases">
        <title>genomic of G39.</title>
        <authorList>
            <person name="Wang Y."/>
        </authorList>
    </citation>
    <scope>NUCLEOTIDE SEQUENCE [LARGE SCALE GENOMIC DNA]</scope>
    <source>
        <strain evidence="2 3">G39</strain>
    </source>
</reference>
<proteinExistence type="predicted"/>
<keyword evidence="1" id="KW-0812">Transmembrane</keyword>
<accession>A0ABT9HRP3</accession>
<evidence type="ECO:0000256" key="1">
    <source>
        <dbReference type="SAM" id="Phobius"/>
    </source>
</evidence>
<keyword evidence="1" id="KW-1133">Transmembrane helix</keyword>
<protein>
    <submittedName>
        <fullName evidence="2">Uncharacterized protein</fullName>
    </submittedName>
</protein>
<keyword evidence="1" id="KW-0472">Membrane</keyword>
<comment type="caution">
    <text evidence="2">The sequence shown here is derived from an EMBL/GenBank/DDBJ whole genome shotgun (WGS) entry which is preliminary data.</text>
</comment>
<feature type="transmembrane region" description="Helical" evidence="1">
    <location>
        <begin position="38"/>
        <end position="55"/>
    </location>
</feature>
<evidence type="ECO:0000313" key="2">
    <source>
        <dbReference type="EMBL" id="MDP4575821.1"/>
    </source>
</evidence>
<dbReference type="Proteomes" id="UP001240639">
    <property type="component" value="Unassembled WGS sequence"/>
</dbReference>
<gene>
    <name evidence="2" type="ORF">Q9K02_11775</name>
</gene>
<evidence type="ECO:0000313" key="3">
    <source>
        <dbReference type="Proteomes" id="UP001240639"/>
    </source>
</evidence>
<organism evidence="2 3">
    <name type="scientific">Qipengyuania profundimaris</name>
    <dbReference type="NCBI Taxonomy" id="3067652"/>
    <lineage>
        <taxon>Bacteria</taxon>
        <taxon>Pseudomonadati</taxon>
        <taxon>Pseudomonadota</taxon>
        <taxon>Alphaproteobacteria</taxon>
        <taxon>Sphingomonadales</taxon>
        <taxon>Erythrobacteraceae</taxon>
        <taxon>Qipengyuania</taxon>
    </lineage>
</organism>
<dbReference type="EMBL" id="JAVAIM010000001">
    <property type="protein sequence ID" value="MDP4575821.1"/>
    <property type="molecule type" value="Genomic_DNA"/>
</dbReference>
<keyword evidence="3" id="KW-1185">Reference proteome</keyword>
<sequence length="64" mass="6835">MGRSFIFYALAAIGLVIVASNANDIEGRHSEASMTETLLVVGGVLLFVLVARIVIARFNARRSG</sequence>